<dbReference type="InterPro" id="IPR029058">
    <property type="entry name" value="AB_hydrolase_fold"/>
</dbReference>
<name>A0ABW3EJH9_9ACTN</name>
<sequence>DGPARRALEDAAAQLRRPGVARRTARWLARAQRPSERAALRSLAASCPVPLRLVAGESDPLGAGAPDVPVTIVPGAGHHPQLTHPGEVAAAIAGAAAAAVPAR</sequence>
<dbReference type="Gene3D" id="3.40.50.1820">
    <property type="entry name" value="alpha/beta hydrolase"/>
    <property type="match status" value="1"/>
</dbReference>
<evidence type="ECO:0000313" key="2">
    <source>
        <dbReference type="Proteomes" id="UP001596972"/>
    </source>
</evidence>
<dbReference type="Proteomes" id="UP001596972">
    <property type="component" value="Unassembled WGS sequence"/>
</dbReference>
<keyword evidence="1" id="KW-0378">Hydrolase</keyword>
<comment type="caution">
    <text evidence="1">The sequence shown here is derived from an EMBL/GenBank/DDBJ whole genome shotgun (WGS) entry which is preliminary data.</text>
</comment>
<evidence type="ECO:0000313" key="1">
    <source>
        <dbReference type="EMBL" id="MFD0899931.1"/>
    </source>
</evidence>
<dbReference type="RefSeq" id="WP_378296839.1">
    <property type="nucleotide sequence ID" value="NZ_JBHTJA010000007.1"/>
</dbReference>
<protein>
    <submittedName>
        <fullName evidence="1">Alpha/beta fold hydrolase</fullName>
    </submittedName>
</protein>
<keyword evidence="2" id="KW-1185">Reference proteome</keyword>
<reference evidence="2" key="1">
    <citation type="journal article" date="2019" name="Int. J. Syst. Evol. Microbiol.">
        <title>The Global Catalogue of Microorganisms (GCM) 10K type strain sequencing project: providing services to taxonomists for standard genome sequencing and annotation.</title>
        <authorList>
            <consortium name="The Broad Institute Genomics Platform"/>
            <consortium name="The Broad Institute Genome Sequencing Center for Infectious Disease"/>
            <person name="Wu L."/>
            <person name="Ma J."/>
        </authorList>
    </citation>
    <scope>NUCLEOTIDE SEQUENCE [LARGE SCALE GENOMIC DNA]</scope>
    <source>
        <strain evidence="2">JCM 31202</strain>
    </source>
</reference>
<dbReference type="GO" id="GO:0016787">
    <property type="term" value="F:hydrolase activity"/>
    <property type="evidence" value="ECO:0007669"/>
    <property type="project" value="UniProtKB-KW"/>
</dbReference>
<accession>A0ABW3EJH9</accession>
<dbReference type="EMBL" id="JBHTJA010000007">
    <property type="protein sequence ID" value="MFD0899931.1"/>
    <property type="molecule type" value="Genomic_DNA"/>
</dbReference>
<organism evidence="1 2">
    <name type="scientific">Actinomadura sediminis</name>
    <dbReference type="NCBI Taxonomy" id="1038904"/>
    <lineage>
        <taxon>Bacteria</taxon>
        <taxon>Bacillati</taxon>
        <taxon>Actinomycetota</taxon>
        <taxon>Actinomycetes</taxon>
        <taxon>Streptosporangiales</taxon>
        <taxon>Thermomonosporaceae</taxon>
        <taxon>Actinomadura</taxon>
    </lineage>
</organism>
<gene>
    <name evidence="1" type="ORF">ACFQ11_05975</name>
</gene>
<dbReference type="SUPFAM" id="SSF53474">
    <property type="entry name" value="alpha/beta-Hydrolases"/>
    <property type="match status" value="1"/>
</dbReference>
<feature type="non-terminal residue" evidence="1">
    <location>
        <position position="1"/>
    </location>
</feature>
<proteinExistence type="predicted"/>